<dbReference type="GO" id="GO:0071897">
    <property type="term" value="P:DNA biosynthetic process"/>
    <property type="evidence" value="ECO:0007669"/>
    <property type="project" value="UniProtKB-ARBA"/>
</dbReference>
<dbReference type="InterPro" id="IPR036397">
    <property type="entry name" value="RNaseH_sf"/>
</dbReference>
<sequence>MEALKTKRAGLRISFTKTATVIRTEIAKEDISLGVVKDKFTKLEKLQMDLAVLDDKILDLLIEAGASEEAVSGEIEQREIYSDEFITLTRQVNEKSQSLNEVNSDARSLDGFNSSYSKSKTYKLPKLELKKFDGALLDWLPFWSQFERIHNDPDLHDSDKFSYLVQCMKPGSRAKEFIESYPVTSKNYDAAVTALKERFGKSDLLIEVYVREFIKMIISNVKSVNKLPLDKLFDKIEAQLRALESLGLKPEENTSWLYPMVESSLTEDVLRAWQRSSLFNEPEDSDVPRLTNLMKFLKAEVEGEERLKLARSGFDNTHRKEEYQVKGENKGKFKFKKSANIPTTSGFLTTKDRSCIFCNRAHESKNCYDARLLSLEEKISKIKEKKCCLKCLEPNHVAKFCKEFIRCYICGKSHVISLCPEIRSKNETPMRKQSTENVQIATARQTCTSEVALMTLQVKVAGVNKNKNIRALLDCGSQKSYISKSVAAELGLSAISKETVAHTLFGGARTEPKLHNKYRVKLCSLSQYEHPDLEFDFLDQDVICGDIPRISKGPILKELKRNKIWLSDIGSDCPKIDMLIGSDIYGKILTGLVKQLKGGLTAVNTKLGWVVCGKFDDFPIQNDQSASILCAGLAVRDYNISDLWNLETIGILDAQHNLTKAAEEEIAHEQFLNSLNRNEEGRYCVGLPWLGNDQQLPDNRFVAERRLFSVTRKLNSLNKYGDYDQVFRDWIGEGVIEMVPDNELNFKGHYLPHHPVFKPDSATTKIRPVFDASCKVNRSPSLNDCLFKGPNLIEEIPSILLRFREKCIGVTSDIRRAFLQIELKKEDRDFLRFLWWEKDNVVKVFRHNRVVFGVTSSPFLLGAVIRFHLSQVPTEQRVIAQKLDRSFYIDNCVTSVDNEEELENFIKYSTEILAEAKMDLRLWTFGPIEYHTVLSTDFTTESTFENPVPVLGIIWDRKDDNLSISIKDVSVSERLSKREILSVTQAIFDPLGFLAPVLLPAKLLLQQIWEIKSDWDTPLPEEIKVKFLKWFENLQILTDLKIPRRIGFGDKSSWSLHVFCDSSQQAYATVIFLRCEYDGKIFVSFVSAKSRVAPLKKLTIPRLELMACVLGVRLSNYLTEALSLSDIPKYFWTDSTTALFWIKRNDQWGTFVGNRVREICSVTKVNQWSYVPGQSNPADLPSRGCSPLQFSKLAWWEGPVWLKGPSNSWPKLEIKPDEALISSERRKGTNLSVQINLNAYPNESKWYKRFSKFTKIVRVLGWVKRFIRNCQNLFVNKEPFLSTDELQESKNTLFSLVQGESFPESGNSVNGILVERDQRGLLRVKTKIIERDDDYAFRYPILLPSKHHVVDCLIREYHLKHSHAGIQTLIAIIREEFWIIAARRTIRSVVKKCVRCKRFTAKPPTTFPIQLPLDRVRDAATFEMCASGSSHIHKHRIFYSSSTSLHFARRGRPSVIYTDNGTNFTGTSTLLRKVDWEKVVSQETLNPINWKFIPPTAAWWGGWWERLIRTTKNLLVRVLGQASVNYEELLTILCDAESVINCRPLTYISNDSEDLLPLTPSMFLQDIKESGVADLDLLDRSKLLKRQRFLQELREQFRCRFRKEYLAQLVQRHGQKDCELKVGDIVLVGSDNLKRINWPIARVEELCTGRDGRARVVKIKTRTGILIRPVRKLYPLEVCSCTQDSTV</sequence>
<gene>
    <name evidence="3" type="ORF">AVEN_189156_1</name>
</gene>
<dbReference type="SUPFAM" id="SSF56672">
    <property type="entry name" value="DNA/RNA polymerases"/>
    <property type="match status" value="1"/>
</dbReference>
<dbReference type="CDD" id="cd00303">
    <property type="entry name" value="retropepsin_like"/>
    <property type="match status" value="1"/>
</dbReference>
<dbReference type="Pfam" id="PF17921">
    <property type="entry name" value="Integrase_H2C2"/>
    <property type="match status" value="1"/>
</dbReference>
<dbReference type="InterPro" id="IPR041588">
    <property type="entry name" value="Integrase_H2C2"/>
</dbReference>
<dbReference type="Gene3D" id="3.10.10.10">
    <property type="entry name" value="HIV Type 1 Reverse Transcriptase, subunit A, domain 1"/>
    <property type="match status" value="1"/>
</dbReference>
<accession>A0A4Y2NIY8</accession>
<dbReference type="Pfam" id="PF05380">
    <property type="entry name" value="Peptidase_A17"/>
    <property type="match status" value="1"/>
</dbReference>
<feature type="domain" description="Integrase zinc-binding" evidence="1">
    <location>
        <begin position="1353"/>
        <end position="1400"/>
    </location>
</feature>
<dbReference type="Proteomes" id="UP000499080">
    <property type="component" value="Unassembled WGS sequence"/>
</dbReference>
<dbReference type="InterPro" id="IPR012337">
    <property type="entry name" value="RNaseH-like_sf"/>
</dbReference>
<evidence type="ECO:0000259" key="2">
    <source>
        <dbReference type="Pfam" id="PF18701"/>
    </source>
</evidence>
<organism evidence="3 4">
    <name type="scientific">Araneus ventricosus</name>
    <name type="common">Orbweaver spider</name>
    <name type="synonym">Epeira ventricosa</name>
    <dbReference type="NCBI Taxonomy" id="182803"/>
    <lineage>
        <taxon>Eukaryota</taxon>
        <taxon>Metazoa</taxon>
        <taxon>Ecdysozoa</taxon>
        <taxon>Arthropoda</taxon>
        <taxon>Chelicerata</taxon>
        <taxon>Arachnida</taxon>
        <taxon>Araneae</taxon>
        <taxon>Araneomorphae</taxon>
        <taxon>Entelegynae</taxon>
        <taxon>Araneoidea</taxon>
        <taxon>Araneidae</taxon>
        <taxon>Araneus</taxon>
    </lineage>
</organism>
<evidence type="ECO:0000259" key="1">
    <source>
        <dbReference type="Pfam" id="PF17921"/>
    </source>
</evidence>
<dbReference type="Pfam" id="PF03564">
    <property type="entry name" value="DUF1759"/>
    <property type="match status" value="1"/>
</dbReference>
<feature type="domain" description="DUF5641" evidence="2">
    <location>
        <begin position="1586"/>
        <end position="1676"/>
    </location>
</feature>
<dbReference type="InterPro" id="IPR043502">
    <property type="entry name" value="DNA/RNA_pol_sf"/>
</dbReference>
<dbReference type="InterPro" id="IPR043128">
    <property type="entry name" value="Rev_trsase/Diguanyl_cyclase"/>
</dbReference>
<dbReference type="Gene3D" id="3.30.420.10">
    <property type="entry name" value="Ribonuclease H-like superfamily/Ribonuclease H"/>
    <property type="match status" value="1"/>
</dbReference>
<name>A0A4Y2NIY8_ARAVE</name>
<proteinExistence type="predicted"/>
<dbReference type="Gene3D" id="2.40.70.10">
    <property type="entry name" value="Acid Proteases"/>
    <property type="match status" value="1"/>
</dbReference>
<evidence type="ECO:0000313" key="3">
    <source>
        <dbReference type="EMBL" id="GBN39465.1"/>
    </source>
</evidence>
<dbReference type="InterPro" id="IPR021109">
    <property type="entry name" value="Peptidase_aspartic_dom_sf"/>
</dbReference>
<dbReference type="PANTHER" id="PTHR47331">
    <property type="entry name" value="PHD-TYPE DOMAIN-CONTAINING PROTEIN"/>
    <property type="match status" value="1"/>
</dbReference>
<dbReference type="OrthoDB" id="6435986at2759"/>
<dbReference type="Gene3D" id="1.10.340.70">
    <property type="match status" value="1"/>
</dbReference>
<dbReference type="Gene3D" id="3.30.70.270">
    <property type="match status" value="1"/>
</dbReference>
<dbReference type="InterPro" id="IPR008042">
    <property type="entry name" value="Retrotrans_Pao"/>
</dbReference>
<dbReference type="GO" id="GO:0042575">
    <property type="term" value="C:DNA polymerase complex"/>
    <property type="evidence" value="ECO:0007669"/>
    <property type="project" value="UniProtKB-ARBA"/>
</dbReference>
<dbReference type="GO" id="GO:0003676">
    <property type="term" value="F:nucleic acid binding"/>
    <property type="evidence" value="ECO:0007669"/>
    <property type="project" value="InterPro"/>
</dbReference>
<dbReference type="PANTHER" id="PTHR47331:SF1">
    <property type="entry name" value="GAG-LIKE PROTEIN"/>
    <property type="match status" value="1"/>
</dbReference>
<dbReference type="EMBL" id="BGPR01009350">
    <property type="protein sequence ID" value="GBN39465.1"/>
    <property type="molecule type" value="Genomic_DNA"/>
</dbReference>
<keyword evidence="4" id="KW-1185">Reference proteome</keyword>
<dbReference type="Pfam" id="PF13650">
    <property type="entry name" value="Asp_protease_2"/>
    <property type="match status" value="1"/>
</dbReference>
<dbReference type="SUPFAM" id="SSF53098">
    <property type="entry name" value="Ribonuclease H-like"/>
    <property type="match status" value="1"/>
</dbReference>
<dbReference type="InterPro" id="IPR005312">
    <property type="entry name" value="DUF1759"/>
</dbReference>
<dbReference type="InterPro" id="IPR040676">
    <property type="entry name" value="DUF5641"/>
</dbReference>
<dbReference type="Pfam" id="PF18701">
    <property type="entry name" value="DUF5641"/>
    <property type="match status" value="1"/>
</dbReference>
<reference evidence="3 4" key="1">
    <citation type="journal article" date="2019" name="Sci. Rep.">
        <title>Orb-weaving spider Araneus ventricosus genome elucidates the spidroin gene catalogue.</title>
        <authorList>
            <person name="Kono N."/>
            <person name="Nakamura H."/>
            <person name="Ohtoshi R."/>
            <person name="Moran D.A.P."/>
            <person name="Shinohara A."/>
            <person name="Yoshida Y."/>
            <person name="Fujiwara M."/>
            <person name="Mori M."/>
            <person name="Tomita M."/>
            <person name="Arakawa K."/>
        </authorList>
    </citation>
    <scope>NUCLEOTIDE SEQUENCE [LARGE SCALE GENOMIC DNA]</scope>
</reference>
<comment type="caution">
    <text evidence="3">The sequence shown here is derived from an EMBL/GenBank/DDBJ whole genome shotgun (WGS) entry which is preliminary data.</text>
</comment>
<evidence type="ECO:0000313" key="4">
    <source>
        <dbReference type="Proteomes" id="UP000499080"/>
    </source>
</evidence>
<protein>
    <submittedName>
        <fullName evidence="3">Uncharacterized protein</fullName>
    </submittedName>
</protein>